<comment type="caution">
    <text evidence="7">The sequence shown here is derived from an EMBL/GenBank/DDBJ whole genome shotgun (WGS) entry which is preliminary data.</text>
</comment>
<dbReference type="InterPro" id="IPR011011">
    <property type="entry name" value="Znf_FYVE_PHD"/>
</dbReference>
<evidence type="ECO:0000256" key="2">
    <source>
        <dbReference type="ARBA" id="ARBA00022771"/>
    </source>
</evidence>
<sequence length="552" mass="61391">MYEGWDPFTPNTSTLHAGTTEFIGHLDEVAAYYRTHHVKGHGVVADTHTLYTIVDTPTASVRVKWLATKTSSLDGFVAKKRRDFCVLEVNSIDMKCCPPIDGMLRARMFPSGVVCQDAARRGYLHLSAVAHIDVQGLVPPLVALRATKDMCRAFAGVELCLRQSRLSASAFLLARDLRPLDSRRDCFLCHRRFSPLRKKTNCLKCGEVVCTACNPSWSVLVNGHLTKRRACTLCSLACPVVKCVLLKADGSIEEVTVDMTPQKQEVKALLGGACHFLGQYEDIEVFLMCNPEAQEDESLPVTAQKMQPPFHGRLGEIRGDILIFRTDASGEQQDFTVEEYKAFQALTLPEWEPEDDDDDDESEPDEDDESYKKAALAYLTEEFVELHGRQPTDEERKDIQDKVEAEMANSTDHPDASEVALQYFITEFVDENGREPTEDELNDLKERVAEEMEKLVVSDNDDDDFGDVEDIGELIKALMAEAVVRFTKEHGHEPDEDTAKSILKNVTRIALTLQGDDQDVQDEGTDEGSDEGSDDDEDGGGEDGGDEVEGKA</sequence>
<feature type="domain" description="FYVE-type" evidence="6">
    <location>
        <begin position="180"/>
        <end position="234"/>
    </location>
</feature>
<dbReference type="Proteomes" id="UP000266239">
    <property type="component" value="Unassembled WGS sequence"/>
</dbReference>
<evidence type="ECO:0000313" key="7">
    <source>
        <dbReference type="EMBL" id="RHX98593.1"/>
    </source>
</evidence>
<proteinExistence type="predicted"/>
<feature type="compositionally biased region" description="Acidic residues" evidence="5">
    <location>
        <begin position="351"/>
        <end position="369"/>
    </location>
</feature>
<gene>
    <name evidence="7" type="ORF">DYB25_008697</name>
</gene>
<dbReference type="PANTHER" id="PTHR13510:SF44">
    <property type="entry name" value="RABENOSYN-5"/>
    <property type="match status" value="1"/>
</dbReference>
<dbReference type="Pfam" id="PF19208">
    <property type="entry name" value="DUF5880"/>
    <property type="match status" value="1"/>
</dbReference>
<organism evidence="7 8">
    <name type="scientific">Aphanomyces astaci</name>
    <name type="common">Crayfish plague agent</name>
    <dbReference type="NCBI Taxonomy" id="112090"/>
    <lineage>
        <taxon>Eukaryota</taxon>
        <taxon>Sar</taxon>
        <taxon>Stramenopiles</taxon>
        <taxon>Oomycota</taxon>
        <taxon>Saprolegniomycetes</taxon>
        <taxon>Saprolegniales</taxon>
        <taxon>Verrucalvaceae</taxon>
        <taxon>Aphanomyces</taxon>
    </lineage>
</organism>
<evidence type="ECO:0000313" key="8">
    <source>
        <dbReference type="Proteomes" id="UP000266239"/>
    </source>
</evidence>
<dbReference type="InterPro" id="IPR052727">
    <property type="entry name" value="Rab4/Rab5_effector"/>
</dbReference>
<keyword evidence="3" id="KW-0862">Zinc</keyword>
<dbReference type="InterPro" id="IPR023393">
    <property type="entry name" value="START-like_dom_sf"/>
</dbReference>
<dbReference type="VEuPathDB" id="FungiDB:H257_07633"/>
<keyword evidence="2 4" id="KW-0863">Zinc-finger</keyword>
<evidence type="ECO:0000256" key="4">
    <source>
        <dbReference type="PROSITE-ProRule" id="PRU00091"/>
    </source>
</evidence>
<evidence type="ECO:0000259" key="6">
    <source>
        <dbReference type="PROSITE" id="PS50178"/>
    </source>
</evidence>
<dbReference type="SUPFAM" id="SSF55961">
    <property type="entry name" value="Bet v1-like"/>
    <property type="match status" value="1"/>
</dbReference>
<feature type="region of interest" description="Disordered" evidence="5">
    <location>
        <begin position="346"/>
        <end position="371"/>
    </location>
</feature>
<evidence type="ECO:0000256" key="5">
    <source>
        <dbReference type="SAM" id="MobiDB-lite"/>
    </source>
</evidence>
<evidence type="ECO:0000256" key="3">
    <source>
        <dbReference type="ARBA" id="ARBA00022833"/>
    </source>
</evidence>
<dbReference type="AlphaFoldDB" id="A0A396ZWY5"/>
<protein>
    <recommendedName>
        <fullName evidence="6">FYVE-type domain-containing protein</fullName>
    </recommendedName>
</protein>
<name>A0A396ZWY5_APHAT</name>
<dbReference type="CDD" id="cd00065">
    <property type="entry name" value="FYVE_like_SF"/>
    <property type="match status" value="1"/>
</dbReference>
<keyword evidence="1" id="KW-0479">Metal-binding</keyword>
<dbReference type="SUPFAM" id="SSF57903">
    <property type="entry name" value="FYVE/PHD zinc finger"/>
    <property type="match status" value="1"/>
</dbReference>
<dbReference type="InterPro" id="IPR043653">
    <property type="entry name" value="DUF5880"/>
</dbReference>
<dbReference type="InterPro" id="IPR017455">
    <property type="entry name" value="Znf_FYVE-rel"/>
</dbReference>
<accession>A0A396ZWY5</accession>
<dbReference type="InterPro" id="IPR013083">
    <property type="entry name" value="Znf_RING/FYVE/PHD"/>
</dbReference>
<dbReference type="Gene3D" id="3.30.530.20">
    <property type="match status" value="1"/>
</dbReference>
<evidence type="ECO:0000256" key="1">
    <source>
        <dbReference type="ARBA" id="ARBA00022723"/>
    </source>
</evidence>
<dbReference type="EMBL" id="QUTA01011351">
    <property type="protein sequence ID" value="RHX98593.1"/>
    <property type="molecule type" value="Genomic_DNA"/>
</dbReference>
<feature type="compositionally biased region" description="Acidic residues" evidence="5">
    <location>
        <begin position="516"/>
        <end position="552"/>
    </location>
</feature>
<dbReference type="PROSITE" id="PS50178">
    <property type="entry name" value="ZF_FYVE"/>
    <property type="match status" value="1"/>
</dbReference>
<dbReference type="PANTHER" id="PTHR13510">
    <property type="entry name" value="FYVE-FINGER-CONTAINING RAB5 EFFECTOR PROTEIN RABENOSYN-5-RELATED"/>
    <property type="match status" value="1"/>
</dbReference>
<feature type="region of interest" description="Disordered" evidence="5">
    <location>
        <begin position="512"/>
        <end position="552"/>
    </location>
</feature>
<dbReference type="GO" id="GO:0008270">
    <property type="term" value="F:zinc ion binding"/>
    <property type="evidence" value="ECO:0007669"/>
    <property type="project" value="UniProtKB-KW"/>
</dbReference>
<dbReference type="Gene3D" id="3.30.40.10">
    <property type="entry name" value="Zinc/RING finger domain, C3HC4 (zinc finger)"/>
    <property type="match status" value="1"/>
</dbReference>
<reference evidence="7 8" key="1">
    <citation type="submission" date="2018-08" db="EMBL/GenBank/DDBJ databases">
        <title>Aphanomyces genome sequencing and annotation.</title>
        <authorList>
            <person name="Minardi D."/>
            <person name="Oidtmann B."/>
            <person name="Van Der Giezen M."/>
            <person name="Studholme D.J."/>
        </authorList>
    </citation>
    <scope>NUCLEOTIDE SEQUENCE [LARGE SCALE GENOMIC DNA]</scope>
    <source>
        <strain evidence="7 8">Yx</strain>
    </source>
</reference>